<dbReference type="EMBL" id="FNSH01000001">
    <property type="protein sequence ID" value="SEB43199.1"/>
    <property type="molecule type" value="Genomic_DNA"/>
</dbReference>
<comment type="caution">
    <text evidence="1">The sequence shown here is derived from an EMBL/GenBank/DDBJ whole genome shotgun (WGS) entry which is preliminary data.</text>
</comment>
<organism evidence="1 2">
    <name type="scientific">Atopobium minutum</name>
    <dbReference type="NCBI Taxonomy" id="1381"/>
    <lineage>
        <taxon>Bacteria</taxon>
        <taxon>Bacillati</taxon>
        <taxon>Actinomycetota</taxon>
        <taxon>Coriobacteriia</taxon>
        <taxon>Coriobacteriales</taxon>
        <taxon>Atopobiaceae</taxon>
        <taxon>Atopobium</taxon>
    </lineage>
</organism>
<dbReference type="Proteomes" id="UP000183687">
    <property type="component" value="Unassembled WGS sequence"/>
</dbReference>
<dbReference type="AlphaFoldDB" id="A0AB38A4S7"/>
<gene>
    <name evidence="1" type="ORF">SAMN04489746_0200</name>
</gene>
<evidence type="ECO:0000313" key="2">
    <source>
        <dbReference type="Proteomes" id="UP000183687"/>
    </source>
</evidence>
<accession>A0AB38A4S7</accession>
<proteinExistence type="predicted"/>
<sequence length="61" mass="7183">MDWILTVWCTLSDNPGFRYSKIRVERFASKKGVSRFIENHYLVAKVTWFDDARRCSVVVKG</sequence>
<dbReference type="RefSeq" id="WP_057001940.1">
    <property type="nucleotide sequence ID" value="NZ_FNSH01000001.1"/>
</dbReference>
<reference evidence="1 2" key="1">
    <citation type="submission" date="2016-10" db="EMBL/GenBank/DDBJ databases">
        <authorList>
            <person name="Varghese N."/>
            <person name="Submissions S."/>
        </authorList>
    </citation>
    <scope>NUCLEOTIDE SEQUENCE [LARGE SCALE GENOMIC DNA]</scope>
    <source>
        <strain evidence="1 2">DSM 20586</strain>
    </source>
</reference>
<evidence type="ECO:0000313" key="1">
    <source>
        <dbReference type="EMBL" id="SEB43199.1"/>
    </source>
</evidence>
<name>A0AB38A4S7_9ACTN</name>
<protein>
    <submittedName>
        <fullName evidence="1">Uncharacterized protein</fullName>
    </submittedName>
</protein>